<comment type="similarity">
    <text evidence="5">Belongs to the NAGSA dehydrogenase family. Type 1 subfamily.</text>
</comment>
<keyword evidence="1 5" id="KW-0055">Arginine biosynthesis</keyword>
<dbReference type="CDD" id="cd17895">
    <property type="entry name" value="AGPR_1_N"/>
    <property type="match status" value="1"/>
</dbReference>
<dbReference type="Gene3D" id="3.40.50.720">
    <property type="entry name" value="NAD(P)-binding Rossmann-like Domain"/>
    <property type="match status" value="1"/>
</dbReference>
<dbReference type="Gene3D" id="3.30.360.10">
    <property type="entry name" value="Dihydrodipicolinate Reductase, domain 2"/>
    <property type="match status" value="1"/>
</dbReference>
<dbReference type="InterPro" id="IPR000706">
    <property type="entry name" value="AGPR_type-1"/>
</dbReference>
<dbReference type="EC" id="1.2.1.38" evidence="5"/>
<reference evidence="9" key="1">
    <citation type="journal article" date="2019" name="Int. J. Syst. Evol. Microbiol.">
        <title>The Global Catalogue of Microorganisms (GCM) 10K type strain sequencing project: providing services to taxonomists for standard genome sequencing and annotation.</title>
        <authorList>
            <consortium name="The Broad Institute Genomics Platform"/>
            <consortium name="The Broad Institute Genome Sequencing Center for Infectious Disease"/>
            <person name="Wu L."/>
            <person name="Ma J."/>
        </authorList>
    </citation>
    <scope>NUCLEOTIDE SEQUENCE [LARGE SCALE GENOMIC DNA]</scope>
    <source>
        <strain evidence="9">CCM 8939</strain>
    </source>
</reference>
<dbReference type="CDD" id="cd23934">
    <property type="entry name" value="AGPR_1_C"/>
    <property type="match status" value="1"/>
</dbReference>
<dbReference type="EMBL" id="BMDJ01000001">
    <property type="protein sequence ID" value="GGI22651.1"/>
    <property type="molecule type" value="Genomic_DNA"/>
</dbReference>
<dbReference type="InterPro" id="IPR050085">
    <property type="entry name" value="AGPR"/>
</dbReference>
<proteinExistence type="inferred from homology"/>
<dbReference type="InterPro" id="IPR000534">
    <property type="entry name" value="Semialdehyde_DH_NAD-bd"/>
</dbReference>
<accession>A0ABQ2BCC0</accession>
<comment type="function">
    <text evidence="5">Catalyzes the NADPH-dependent reduction of N-acetyl-5-glutamyl phosphate to yield N-acetyl-L-glutamate 5-semialdehyde.</text>
</comment>
<keyword evidence="2 5" id="KW-0028">Amino-acid biosynthesis</keyword>
<organism evidence="8 9">
    <name type="scientific">Pedobacter mendelii</name>
    <dbReference type="NCBI Taxonomy" id="1908240"/>
    <lineage>
        <taxon>Bacteria</taxon>
        <taxon>Pseudomonadati</taxon>
        <taxon>Bacteroidota</taxon>
        <taxon>Sphingobacteriia</taxon>
        <taxon>Sphingobacteriales</taxon>
        <taxon>Sphingobacteriaceae</taxon>
        <taxon>Pedobacter</taxon>
    </lineage>
</organism>
<sequence>MIEQIVNNKIKTGIIGGAGYTGGEMLRILVNHPNVEIAFVNSTSNAGNLISDVHTDLIGDTDLRFTDRTDFETLFEASPSGGGLEGAVLFLCVGHGDAKKFLAAHSINENIKIIDLSQDFRLKANSLPSGEGRGGAFIYGLPELNRDAIKSAKNIANPGCFATCIQLGLLPLAAKGLLKSEVHINATTGSTGAGQSLSTTSHFSWRNNNLSIYKAFEHQHLNEIGESLNRLQANALGTPFPSGRAGVELSFIPQRGAFTRGILASMYLESDLTLEEAQTIYEDYYNAHPFTHVSAKNIDLKQVVNTNKALVHVEKHGNKLFIISIIDNLLKGASGQAVQNMNLMFGLEETAGLKLKAAYF</sequence>
<evidence type="ECO:0000256" key="1">
    <source>
        <dbReference type="ARBA" id="ARBA00022571"/>
    </source>
</evidence>
<gene>
    <name evidence="5 8" type="primary">argC</name>
    <name evidence="8" type="ORF">GCM10008119_03710</name>
</gene>
<dbReference type="RefSeq" id="WP_188411555.1">
    <property type="nucleotide sequence ID" value="NZ_BMDJ01000001.1"/>
</dbReference>
<dbReference type="PANTHER" id="PTHR32338:SF10">
    <property type="entry name" value="N-ACETYL-GAMMA-GLUTAMYL-PHOSPHATE REDUCTASE, CHLOROPLASTIC-RELATED"/>
    <property type="match status" value="1"/>
</dbReference>
<comment type="caution">
    <text evidence="8">The sequence shown here is derived from an EMBL/GenBank/DDBJ whole genome shotgun (WGS) entry which is preliminary data.</text>
</comment>
<dbReference type="SMART" id="SM00859">
    <property type="entry name" value="Semialdhyde_dh"/>
    <property type="match status" value="1"/>
</dbReference>
<dbReference type="PANTHER" id="PTHR32338">
    <property type="entry name" value="N-ACETYL-GAMMA-GLUTAMYL-PHOSPHATE REDUCTASE, CHLOROPLASTIC-RELATED-RELATED"/>
    <property type="match status" value="1"/>
</dbReference>
<dbReference type="SUPFAM" id="SSF51735">
    <property type="entry name" value="NAD(P)-binding Rossmann-fold domains"/>
    <property type="match status" value="1"/>
</dbReference>
<evidence type="ECO:0000256" key="5">
    <source>
        <dbReference type="HAMAP-Rule" id="MF_00150"/>
    </source>
</evidence>
<evidence type="ECO:0000259" key="7">
    <source>
        <dbReference type="SMART" id="SM00859"/>
    </source>
</evidence>
<dbReference type="NCBIfam" id="TIGR01850">
    <property type="entry name" value="argC"/>
    <property type="match status" value="1"/>
</dbReference>
<dbReference type="HAMAP" id="MF_00150">
    <property type="entry name" value="ArgC_type1"/>
    <property type="match status" value="1"/>
</dbReference>
<evidence type="ECO:0000256" key="4">
    <source>
        <dbReference type="ARBA" id="ARBA00023002"/>
    </source>
</evidence>
<keyword evidence="9" id="KW-1185">Reference proteome</keyword>
<evidence type="ECO:0000256" key="6">
    <source>
        <dbReference type="PROSITE-ProRule" id="PRU10010"/>
    </source>
</evidence>
<protein>
    <recommendedName>
        <fullName evidence="5">N-acetyl-gamma-glutamyl-phosphate reductase</fullName>
        <shortName evidence="5">AGPR</shortName>
        <ecNumber evidence="5">1.2.1.38</ecNumber>
    </recommendedName>
    <alternativeName>
        <fullName evidence="5">N-acetyl-glutamate semialdehyde dehydrogenase</fullName>
        <shortName evidence="5">NAGSA dehydrogenase</shortName>
    </alternativeName>
</protein>
<feature type="domain" description="Semialdehyde dehydrogenase NAD-binding" evidence="7">
    <location>
        <begin position="11"/>
        <end position="152"/>
    </location>
</feature>
<dbReference type="InterPro" id="IPR036291">
    <property type="entry name" value="NAD(P)-bd_dom_sf"/>
</dbReference>
<dbReference type="Proteomes" id="UP000645390">
    <property type="component" value="Unassembled WGS sequence"/>
</dbReference>
<dbReference type="InterPro" id="IPR058924">
    <property type="entry name" value="AGPR_dimerisation_dom"/>
</dbReference>
<keyword evidence="5" id="KW-0963">Cytoplasm</keyword>
<dbReference type="InterPro" id="IPR023013">
    <property type="entry name" value="AGPR_AS"/>
</dbReference>
<feature type="active site" evidence="5 6">
    <location>
        <position position="160"/>
    </location>
</feature>
<keyword evidence="3 5" id="KW-0521">NADP</keyword>
<dbReference type="Pfam" id="PF01118">
    <property type="entry name" value="Semialdhyde_dh"/>
    <property type="match status" value="1"/>
</dbReference>
<comment type="subcellular location">
    <subcellularLocation>
        <location evidence="5">Cytoplasm</location>
    </subcellularLocation>
</comment>
<evidence type="ECO:0000256" key="2">
    <source>
        <dbReference type="ARBA" id="ARBA00022605"/>
    </source>
</evidence>
<evidence type="ECO:0000256" key="3">
    <source>
        <dbReference type="ARBA" id="ARBA00022857"/>
    </source>
</evidence>
<evidence type="ECO:0000313" key="8">
    <source>
        <dbReference type="EMBL" id="GGI22651.1"/>
    </source>
</evidence>
<comment type="catalytic activity">
    <reaction evidence="5">
        <text>N-acetyl-L-glutamate 5-semialdehyde + phosphate + NADP(+) = N-acetyl-L-glutamyl 5-phosphate + NADPH + H(+)</text>
        <dbReference type="Rhea" id="RHEA:21588"/>
        <dbReference type="ChEBI" id="CHEBI:15378"/>
        <dbReference type="ChEBI" id="CHEBI:29123"/>
        <dbReference type="ChEBI" id="CHEBI:43474"/>
        <dbReference type="ChEBI" id="CHEBI:57783"/>
        <dbReference type="ChEBI" id="CHEBI:57936"/>
        <dbReference type="ChEBI" id="CHEBI:58349"/>
        <dbReference type="EC" id="1.2.1.38"/>
    </reaction>
</comment>
<comment type="pathway">
    <text evidence="5">Amino-acid biosynthesis; L-arginine biosynthesis; N(2)-acetyl-L-ornithine from L-glutamate: step 3/4.</text>
</comment>
<dbReference type="Pfam" id="PF22698">
    <property type="entry name" value="Semialdhyde_dhC_1"/>
    <property type="match status" value="1"/>
</dbReference>
<name>A0ABQ2BCC0_9SPHI</name>
<keyword evidence="4 5" id="KW-0560">Oxidoreductase</keyword>
<dbReference type="SUPFAM" id="SSF55347">
    <property type="entry name" value="Glyceraldehyde-3-phosphate dehydrogenase-like, C-terminal domain"/>
    <property type="match status" value="1"/>
</dbReference>
<evidence type="ECO:0000313" key="9">
    <source>
        <dbReference type="Proteomes" id="UP000645390"/>
    </source>
</evidence>
<dbReference type="PROSITE" id="PS01224">
    <property type="entry name" value="ARGC"/>
    <property type="match status" value="1"/>
</dbReference>